<proteinExistence type="predicted"/>
<protein>
    <submittedName>
        <fullName evidence="6">ATP-grasp domain-containing protein</fullName>
    </submittedName>
</protein>
<evidence type="ECO:0000256" key="1">
    <source>
        <dbReference type="ARBA" id="ARBA00022598"/>
    </source>
</evidence>
<dbReference type="Proteomes" id="UP001069802">
    <property type="component" value="Unassembled WGS sequence"/>
</dbReference>
<evidence type="ECO:0000313" key="7">
    <source>
        <dbReference type="Proteomes" id="UP001069802"/>
    </source>
</evidence>
<reference evidence="6" key="1">
    <citation type="submission" date="2022-12" db="EMBL/GenBank/DDBJ databases">
        <title>Bacterial isolates from different developmental stages of Nematostella vectensis.</title>
        <authorList>
            <person name="Fraune S."/>
        </authorList>
    </citation>
    <scope>NUCLEOTIDE SEQUENCE</scope>
    <source>
        <strain evidence="6">G21630-S1</strain>
    </source>
</reference>
<evidence type="ECO:0000256" key="4">
    <source>
        <dbReference type="PROSITE-ProRule" id="PRU00409"/>
    </source>
</evidence>
<dbReference type="InterPro" id="IPR040570">
    <property type="entry name" value="LAL_C2"/>
</dbReference>
<dbReference type="Gene3D" id="3.30.1490.20">
    <property type="entry name" value="ATP-grasp fold, A domain"/>
    <property type="match status" value="1"/>
</dbReference>
<evidence type="ECO:0000313" key="6">
    <source>
        <dbReference type="EMBL" id="MCZ4279520.1"/>
    </source>
</evidence>
<comment type="caution">
    <text evidence="6">The sequence shown here is derived from an EMBL/GenBank/DDBJ whole genome shotgun (WGS) entry which is preliminary data.</text>
</comment>
<keyword evidence="1" id="KW-0436">Ligase</keyword>
<dbReference type="Pfam" id="PF18603">
    <property type="entry name" value="LAL_C2"/>
    <property type="match status" value="1"/>
</dbReference>
<feature type="domain" description="ATP-grasp" evidence="5">
    <location>
        <begin position="145"/>
        <end position="338"/>
    </location>
</feature>
<keyword evidence="2 4" id="KW-0547">Nucleotide-binding</keyword>
<dbReference type="InterPro" id="IPR052032">
    <property type="entry name" value="ATP-dep_AA_Ligase"/>
</dbReference>
<dbReference type="PROSITE" id="PS50975">
    <property type="entry name" value="ATP_GRASP"/>
    <property type="match status" value="1"/>
</dbReference>
<gene>
    <name evidence="6" type="ORF">O4H49_01945</name>
</gene>
<evidence type="ECO:0000256" key="2">
    <source>
        <dbReference type="ARBA" id="ARBA00022741"/>
    </source>
</evidence>
<dbReference type="PANTHER" id="PTHR43585">
    <property type="entry name" value="FUMIPYRROLE BIOSYNTHESIS PROTEIN C"/>
    <property type="match status" value="1"/>
</dbReference>
<evidence type="ECO:0000259" key="5">
    <source>
        <dbReference type="PROSITE" id="PS50975"/>
    </source>
</evidence>
<keyword evidence="3 4" id="KW-0067">ATP-binding</keyword>
<dbReference type="Gene3D" id="3.40.50.20">
    <property type="match status" value="1"/>
</dbReference>
<organism evidence="6 7">
    <name type="scientific">Kiloniella laminariae</name>
    <dbReference type="NCBI Taxonomy" id="454162"/>
    <lineage>
        <taxon>Bacteria</taxon>
        <taxon>Pseudomonadati</taxon>
        <taxon>Pseudomonadota</taxon>
        <taxon>Alphaproteobacteria</taxon>
        <taxon>Rhodospirillales</taxon>
        <taxon>Kiloniellaceae</taxon>
        <taxon>Kiloniella</taxon>
    </lineage>
</organism>
<dbReference type="RefSeq" id="WP_269421721.1">
    <property type="nucleotide sequence ID" value="NZ_JAPWGY010000001.1"/>
</dbReference>
<accession>A0ABT4LEJ6</accession>
<dbReference type="InterPro" id="IPR013815">
    <property type="entry name" value="ATP_grasp_subdomain_1"/>
</dbReference>
<dbReference type="Pfam" id="PF13535">
    <property type="entry name" value="ATP-grasp_4"/>
    <property type="match status" value="1"/>
</dbReference>
<keyword evidence="7" id="KW-1185">Reference proteome</keyword>
<dbReference type="Gene3D" id="3.30.470.20">
    <property type="entry name" value="ATP-grasp fold, B domain"/>
    <property type="match status" value="1"/>
</dbReference>
<dbReference type="SUPFAM" id="SSF56059">
    <property type="entry name" value="Glutathione synthetase ATP-binding domain-like"/>
    <property type="match status" value="1"/>
</dbReference>
<sequence length="448" mass="48053">MMETDILERPINGQDGGQGDLLASAFSSEQVKAGHAAGKTILILGASPDQLPLYQAAKAAGAYVIGADANPNSMARPLADRFLLLKSRSAEDIIIQLDGQALDGVASPGNDSFHQTIYDLCRHYGLPNPPSFSAVAASCDKGFFSSQAQEMGIFAPTHCESKDPEVLKAFAQARALPLIVKPADSSGSKGLSFLQDLDQFQATFDKASSTSPTGLVIIEDYVTGDQFGVEAFRLDGRCVLTAVSQRGHTGPPDFLVTRHSVGFPLPGVLEADLVPAIDRIADALDITNGPLNFDLILAPDGRICFIEMGARLSGNGFPALVRETYGVDTQDWVLRLALGIDIAPPEQFLRPKAYGIQQILTAKKSGWLDGVSGLETLREHPAYKQDTLFVKSGDQVQQFKRTIDRLGVVLLAHEDMSLVNEALSRLETTVTFVIGDDNLSPNLSGNQE</sequence>
<evidence type="ECO:0000256" key="3">
    <source>
        <dbReference type="ARBA" id="ARBA00022840"/>
    </source>
</evidence>
<name>A0ABT4LEJ6_9PROT</name>
<dbReference type="InterPro" id="IPR011761">
    <property type="entry name" value="ATP-grasp"/>
</dbReference>
<dbReference type="EMBL" id="JAPWGY010000001">
    <property type="protein sequence ID" value="MCZ4279520.1"/>
    <property type="molecule type" value="Genomic_DNA"/>
</dbReference>
<dbReference type="PANTHER" id="PTHR43585:SF2">
    <property type="entry name" value="ATP-GRASP ENZYME FSQD"/>
    <property type="match status" value="1"/>
</dbReference>